<evidence type="ECO:0000256" key="8">
    <source>
        <dbReference type="SAM" id="Phobius"/>
    </source>
</evidence>
<feature type="transmembrane region" description="Helical" evidence="8">
    <location>
        <begin position="254"/>
        <end position="276"/>
    </location>
</feature>
<evidence type="ECO:0000256" key="5">
    <source>
        <dbReference type="ARBA" id="ARBA00022692"/>
    </source>
</evidence>
<reference evidence="10 11" key="1">
    <citation type="submission" date="2016-08" db="EMBL/GenBank/DDBJ databases">
        <title>Novel Firmicutes and Novel Genomes.</title>
        <authorList>
            <person name="Poppleton D.I."/>
            <person name="Gribaldo S."/>
        </authorList>
    </citation>
    <scope>NUCLEOTIDE SEQUENCE [LARGE SCALE GENOMIC DNA]</scope>
    <source>
        <strain evidence="10 11">CTT3</strain>
    </source>
</reference>
<evidence type="ECO:0000256" key="6">
    <source>
        <dbReference type="ARBA" id="ARBA00022989"/>
    </source>
</evidence>
<comment type="caution">
    <text evidence="10">The sequence shown here is derived from an EMBL/GenBank/DDBJ whole genome shotgun (WGS) entry which is preliminary data.</text>
</comment>
<evidence type="ECO:0000313" key="11">
    <source>
        <dbReference type="Proteomes" id="UP000284177"/>
    </source>
</evidence>
<feature type="transmembrane region" description="Helical" evidence="8">
    <location>
        <begin position="288"/>
        <end position="307"/>
    </location>
</feature>
<dbReference type="PROSITE" id="PS51012">
    <property type="entry name" value="ABC_TM2"/>
    <property type="match status" value="1"/>
</dbReference>
<keyword evidence="7 8" id="KW-0472">Membrane</keyword>
<dbReference type="Proteomes" id="UP000284177">
    <property type="component" value="Unassembled WGS sequence"/>
</dbReference>
<proteinExistence type="inferred from homology"/>
<organism evidence="10 11">
    <name type="scientific">Thermohalobacter berrensis</name>
    <dbReference type="NCBI Taxonomy" id="99594"/>
    <lineage>
        <taxon>Bacteria</taxon>
        <taxon>Bacillati</taxon>
        <taxon>Bacillota</taxon>
        <taxon>Tissierellia</taxon>
        <taxon>Tissierellales</taxon>
        <taxon>Thermohalobacteraceae</taxon>
        <taxon>Thermohalobacter</taxon>
    </lineage>
</organism>
<dbReference type="Gene3D" id="3.40.1710.10">
    <property type="entry name" value="abc type-2 transporter like domain"/>
    <property type="match status" value="1"/>
</dbReference>
<keyword evidence="5 8" id="KW-0812">Transmembrane</keyword>
<protein>
    <recommendedName>
        <fullName evidence="9">ABC transmembrane type-2 domain-containing protein</fullName>
    </recommendedName>
</protein>
<accession>A0A419T176</accession>
<keyword evidence="4" id="KW-1003">Cell membrane</keyword>
<comment type="subcellular location">
    <subcellularLocation>
        <location evidence="1">Cell membrane</location>
        <topology evidence="1">Multi-pass membrane protein</topology>
    </subcellularLocation>
</comment>
<dbReference type="InterPro" id="IPR013525">
    <property type="entry name" value="ABC2_TM"/>
</dbReference>
<feature type="domain" description="ABC transmembrane type-2" evidence="9">
    <location>
        <begin position="141"/>
        <end position="369"/>
    </location>
</feature>
<keyword evidence="11" id="KW-1185">Reference proteome</keyword>
<name>A0A419T176_9FIRM</name>
<dbReference type="InterPro" id="IPR051449">
    <property type="entry name" value="ABC-2_transporter_component"/>
</dbReference>
<dbReference type="GO" id="GO:0005886">
    <property type="term" value="C:plasma membrane"/>
    <property type="evidence" value="ECO:0007669"/>
    <property type="project" value="UniProtKB-SubCell"/>
</dbReference>
<evidence type="ECO:0000259" key="9">
    <source>
        <dbReference type="PROSITE" id="PS51012"/>
    </source>
</evidence>
<dbReference type="EMBL" id="MCIB01000023">
    <property type="protein sequence ID" value="RKD31203.1"/>
    <property type="molecule type" value="Genomic_DNA"/>
</dbReference>
<dbReference type="GO" id="GO:0140359">
    <property type="term" value="F:ABC-type transporter activity"/>
    <property type="evidence" value="ECO:0007669"/>
    <property type="project" value="InterPro"/>
</dbReference>
<evidence type="ECO:0000256" key="1">
    <source>
        <dbReference type="ARBA" id="ARBA00004651"/>
    </source>
</evidence>
<feature type="transmembrane region" description="Helical" evidence="8">
    <location>
        <begin position="344"/>
        <end position="366"/>
    </location>
</feature>
<dbReference type="InterPro" id="IPR047817">
    <property type="entry name" value="ABC2_TM_bact-type"/>
</dbReference>
<keyword evidence="3" id="KW-0813">Transport</keyword>
<evidence type="ECO:0000313" key="10">
    <source>
        <dbReference type="EMBL" id="RKD31203.1"/>
    </source>
</evidence>
<dbReference type="Pfam" id="PF12698">
    <property type="entry name" value="ABC2_membrane_3"/>
    <property type="match status" value="1"/>
</dbReference>
<evidence type="ECO:0000256" key="3">
    <source>
        <dbReference type="ARBA" id="ARBA00022448"/>
    </source>
</evidence>
<sequence length="369" mass="41733">MMIAMTLVFSTVFGFTLSQGHSPKILIVDKDKTEYSQILIDELSKDEIFEYEFANYEDAVKMVDENKALSAVIIEDDFSEKIKNGKKTTLNILKVKENRELMIFENLLSKTTAKIAGNINIAEIITNYITENGSEDKIEIFNKAYTRMSKGLKYRRPLMIEKEIFNSSNNRYDNYKHLVIGLMLFFSMYTMVFGIGEILNERKYNTWQRQLVSPLSKFSILLGNMVYTLIIGMVQISILILFSKYIFRVEWGSSIGGILLVAFGFTFSVTSLGLLLSGIVKTHGQLSAITPVVLTSTSMLGGCMWPLEIVNSKILLALANITPQKWAIEGMERIAMYGQGFESVLFPTLVLFMMGIIFLGVGTKLVKFE</sequence>
<evidence type="ECO:0000256" key="2">
    <source>
        <dbReference type="ARBA" id="ARBA00007783"/>
    </source>
</evidence>
<evidence type="ECO:0000256" key="7">
    <source>
        <dbReference type="ARBA" id="ARBA00023136"/>
    </source>
</evidence>
<feature type="transmembrane region" description="Helical" evidence="8">
    <location>
        <begin position="220"/>
        <end position="242"/>
    </location>
</feature>
<feature type="transmembrane region" description="Helical" evidence="8">
    <location>
        <begin position="178"/>
        <end position="199"/>
    </location>
</feature>
<comment type="similarity">
    <text evidence="2">Belongs to the ABC-2 integral membrane protein family.</text>
</comment>
<dbReference type="PANTHER" id="PTHR30294">
    <property type="entry name" value="MEMBRANE COMPONENT OF ABC TRANSPORTER YHHJ-RELATED"/>
    <property type="match status" value="1"/>
</dbReference>
<keyword evidence="6 8" id="KW-1133">Transmembrane helix</keyword>
<gene>
    <name evidence="10" type="ORF">BET03_03490</name>
</gene>
<dbReference type="PANTHER" id="PTHR30294:SF45">
    <property type="entry name" value="LINEARMYCIN RESISTANCE PERMEASE PROTEIN LNRN"/>
    <property type="match status" value="1"/>
</dbReference>
<dbReference type="AlphaFoldDB" id="A0A419T176"/>
<evidence type="ECO:0000256" key="4">
    <source>
        <dbReference type="ARBA" id="ARBA00022475"/>
    </source>
</evidence>